<proteinExistence type="predicted"/>
<evidence type="ECO:0000313" key="2">
    <source>
        <dbReference type="EMBL" id="WXL26982.1"/>
    </source>
</evidence>
<dbReference type="InterPro" id="IPR013321">
    <property type="entry name" value="Arc_rbn_hlx_hlx"/>
</dbReference>
<feature type="domain" description="Antitoxin FitA-like ribbon-helix-helix" evidence="1">
    <location>
        <begin position="2"/>
        <end position="39"/>
    </location>
</feature>
<evidence type="ECO:0000259" key="1">
    <source>
        <dbReference type="Pfam" id="PF22513"/>
    </source>
</evidence>
<dbReference type="Pfam" id="PF22513">
    <property type="entry name" value="FitA-like_RHH"/>
    <property type="match status" value="1"/>
</dbReference>
<accession>A0ABZ2RL62</accession>
<gene>
    <name evidence="2" type="ORF">WG219_05835</name>
</gene>
<dbReference type="Proteomes" id="UP001476583">
    <property type="component" value="Chromosome"/>
</dbReference>
<dbReference type="SUPFAM" id="SSF47598">
    <property type="entry name" value="Ribbon-helix-helix"/>
    <property type="match status" value="1"/>
</dbReference>
<organism evidence="2 3">
    <name type="scientific">Ectopseudomonas mendocina</name>
    <name type="common">Pseudomonas mendocina</name>
    <dbReference type="NCBI Taxonomy" id="300"/>
    <lineage>
        <taxon>Bacteria</taxon>
        <taxon>Pseudomonadati</taxon>
        <taxon>Pseudomonadota</taxon>
        <taxon>Gammaproteobacteria</taxon>
        <taxon>Pseudomonadales</taxon>
        <taxon>Pseudomonadaceae</taxon>
        <taxon>Ectopseudomonas</taxon>
    </lineage>
</organism>
<evidence type="ECO:0000313" key="3">
    <source>
        <dbReference type="Proteomes" id="UP001476583"/>
    </source>
</evidence>
<dbReference type="Gene3D" id="1.10.1220.10">
    <property type="entry name" value="Met repressor-like"/>
    <property type="match status" value="1"/>
</dbReference>
<reference evidence="2 3" key="1">
    <citation type="submission" date="2024-03" db="EMBL/GenBank/DDBJ databases">
        <title>Complete genome of BD2.</title>
        <authorList>
            <person name="Cao G."/>
        </authorList>
    </citation>
    <scope>NUCLEOTIDE SEQUENCE [LARGE SCALE GENOMIC DNA]</scope>
    <source>
        <strain evidence="2 3">BD2</strain>
    </source>
</reference>
<dbReference type="InterPro" id="IPR010985">
    <property type="entry name" value="Ribbon_hlx_hlx"/>
</dbReference>
<dbReference type="InterPro" id="IPR053853">
    <property type="entry name" value="FitA-like_RHH"/>
</dbReference>
<keyword evidence="3" id="KW-1185">Reference proteome</keyword>
<protein>
    <submittedName>
        <fullName evidence="2">Plasmid stabilization protein</fullName>
    </submittedName>
</protein>
<sequence>MASITIRNLDDDLKAQLRIAAANHGRSMEEEVRVILRSVLTKPNQESGLGSRINARFAALGGVDLEIPARTDKARAASFDE</sequence>
<name>A0ABZ2RL62_ECTME</name>
<dbReference type="EMBL" id="CP148074">
    <property type="protein sequence ID" value="WXL26982.1"/>
    <property type="molecule type" value="Genomic_DNA"/>
</dbReference>